<feature type="compositionally biased region" description="Low complexity" evidence="1">
    <location>
        <begin position="1"/>
        <end position="16"/>
    </location>
</feature>
<name>U4LT84_PYROM</name>
<dbReference type="Proteomes" id="UP000018144">
    <property type="component" value="Unassembled WGS sequence"/>
</dbReference>
<dbReference type="eggNOG" id="ENOG502S7KB">
    <property type="taxonomic scope" value="Eukaryota"/>
</dbReference>
<protein>
    <submittedName>
        <fullName evidence="3">Uncharacterized protein</fullName>
    </submittedName>
</protein>
<accession>U4LT84</accession>
<keyword evidence="4" id="KW-1185">Reference proteome</keyword>
<organism evidence="3 4">
    <name type="scientific">Pyronema omphalodes (strain CBS 100304)</name>
    <name type="common">Pyronema confluens</name>
    <dbReference type="NCBI Taxonomy" id="1076935"/>
    <lineage>
        <taxon>Eukaryota</taxon>
        <taxon>Fungi</taxon>
        <taxon>Dikarya</taxon>
        <taxon>Ascomycota</taxon>
        <taxon>Pezizomycotina</taxon>
        <taxon>Pezizomycetes</taxon>
        <taxon>Pezizales</taxon>
        <taxon>Pyronemataceae</taxon>
        <taxon>Pyronema</taxon>
    </lineage>
</organism>
<feature type="region of interest" description="Disordered" evidence="1">
    <location>
        <begin position="1"/>
        <end position="27"/>
    </location>
</feature>
<dbReference type="OMA" id="KHELPAY"/>
<dbReference type="EMBL" id="HF935459">
    <property type="protein sequence ID" value="CCX30631.1"/>
    <property type="molecule type" value="Genomic_DNA"/>
</dbReference>
<keyword evidence="2" id="KW-0812">Transmembrane</keyword>
<evidence type="ECO:0000256" key="2">
    <source>
        <dbReference type="SAM" id="Phobius"/>
    </source>
</evidence>
<dbReference type="AlphaFoldDB" id="U4LT84"/>
<sequence length="507" mass="55493">MSQFTPSRTPSPGSPGIYTPGTDEEQASLLSETEAAMTEASMDDVDEKAGLLQASDTKHELPAYDFAHHHHPHPHHHTGPGTGRCASSLRRRIFLFLSISFVALFIFIGFTGLRHHRHHHRLPCGPPRHGHSIMKPGPGPGHPGHPGCGHGHGPHGRSKVVSESFRPDDFAIPEAFNFYEESSSSRNLHGRITVVTDYHGSLVKIQYKSRKPMSSDTIRFTKNETGVYMSTSHHHDKISAKITIFLPKRIQHLNLNTHSLQIRIKHNVMLNTLTVASTWGNLKSKAKVSERTDINIHTGGISGTFDLGKELKLETFTGSIRALIHPLDLKHSTPIANMIVKTFSGSIDLGLDCKDDKIPKRNYTSDVSTKTGKISGTFLYGGELKLHTTTGSIDAKLTPTTYQKNEVGMLITATHHGSTNVVFTRILDGKWVEAYHAAISGKIGVRYPGDWEGRITAQTKVGKVQVSGEGVEVTKNEGGLVEAFKGDKQKGRIVAVSAMGEVVVRIG</sequence>
<reference evidence="3 4" key="1">
    <citation type="journal article" date="2013" name="PLoS Genet.">
        <title>The genome and development-dependent transcriptomes of Pyronema confluens: a window into fungal evolution.</title>
        <authorList>
            <person name="Traeger S."/>
            <person name="Altegoer F."/>
            <person name="Freitag M."/>
            <person name="Gabaldon T."/>
            <person name="Kempken F."/>
            <person name="Kumar A."/>
            <person name="Marcet-Houben M."/>
            <person name="Poggeler S."/>
            <person name="Stajich J.E."/>
            <person name="Nowrousian M."/>
        </authorList>
    </citation>
    <scope>NUCLEOTIDE SEQUENCE [LARGE SCALE GENOMIC DNA]</scope>
    <source>
        <strain evidence="4">CBS 100304</strain>
        <tissue evidence="3">Vegetative mycelium</tissue>
    </source>
</reference>
<evidence type="ECO:0000313" key="3">
    <source>
        <dbReference type="EMBL" id="CCX30631.1"/>
    </source>
</evidence>
<gene>
    <name evidence="3" type="ORF">PCON_08968</name>
</gene>
<evidence type="ECO:0000313" key="4">
    <source>
        <dbReference type="Proteomes" id="UP000018144"/>
    </source>
</evidence>
<feature type="transmembrane region" description="Helical" evidence="2">
    <location>
        <begin position="93"/>
        <end position="113"/>
    </location>
</feature>
<feature type="region of interest" description="Disordered" evidence="1">
    <location>
        <begin position="138"/>
        <end position="160"/>
    </location>
</feature>
<dbReference type="STRING" id="1076935.U4LT84"/>
<proteinExistence type="predicted"/>
<evidence type="ECO:0000256" key="1">
    <source>
        <dbReference type="SAM" id="MobiDB-lite"/>
    </source>
</evidence>
<keyword evidence="2" id="KW-0472">Membrane</keyword>
<keyword evidence="2" id="KW-1133">Transmembrane helix</keyword>
<dbReference type="OrthoDB" id="3539644at2759"/>